<evidence type="ECO:0000313" key="2">
    <source>
        <dbReference type="EMBL" id="CAF1019150.1"/>
    </source>
</evidence>
<evidence type="ECO:0000313" key="8">
    <source>
        <dbReference type="Proteomes" id="UP000663832"/>
    </source>
</evidence>
<sequence>MGTCYSKRSACYNLKDCHQTITNTDIYLLNPPETPATLRRFSSLRHSVKSLSSMAHHRRSLRYKPITIIMSPNKHSTIGGGHSSSRKKHRCIIQYNATKEALV</sequence>
<keyword evidence="8" id="KW-1185">Reference proteome</keyword>
<dbReference type="EMBL" id="CAJNOI010000080">
    <property type="protein sequence ID" value="CAF1019150.1"/>
    <property type="molecule type" value="Genomic_DNA"/>
</dbReference>
<evidence type="ECO:0000313" key="3">
    <source>
        <dbReference type="EMBL" id="CAF1040198.1"/>
    </source>
</evidence>
<dbReference type="EMBL" id="CAJOBB010000005">
    <property type="protein sequence ID" value="CAF3503713.1"/>
    <property type="molecule type" value="Genomic_DNA"/>
</dbReference>
<dbReference type="Proteomes" id="UP000663868">
    <property type="component" value="Unassembled WGS sequence"/>
</dbReference>
<dbReference type="EMBL" id="CAJNOE010000147">
    <property type="protein sequence ID" value="CAF0977768.1"/>
    <property type="molecule type" value="Genomic_DNA"/>
</dbReference>
<evidence type="ECO:0000313" key="1">
    <source>
        <dbReference type="EMBL" id="CAF0977768.1"/>
    </source>
</evidence>
<comment type="caution">
    <text evidence="5">The sequence shown here is derived from an EMBL/GenBank/DDBJ whole genome shotgun (WGS) entry which is preliminary data.</text>
</comment>
<dbReference type="Proteomes" id="UP000663860">
    <property type="component" value="Unassembled WGS sequence"/>
</dbReference>
<evidence type="ECO:0000313" key="4">
    <source>
        <dbReference type="EMBL" id="CAF1117850.1"/>
    </source>
</evidence>
<dbReference type="EMBL" id="CAJNON010000152">
    <property type="protein sequence ID" value="CAF1040198.1"/>
    <property type="molecule type" value="Genomic_DNA"/>
</dbReference>
<evidence type="ECO:0000313" key="6">
    <source>
        <dbReference type="EMBL" id="CAF3503713.1"/>
    </source>
</evidence>
<dbReference type="Proteomes" id="UP000663891">
    <property type="component" value="Unassembled WGS sequence"/>
</dbReference>
<dbReference type="EMBL" id="CAJNOM010000198">
    <property type="protein sequence ID" value="CAF1215006.1"/>
    <property type="molecule type" value="Genomic_DNA"/>
</dbReference>
<reference evidence="5" key="1">
    <citation type="submission" date="2021-02" db="EMBL/GenBank/DDBJ databases">
        <authorList>
            <person name="Nowell W R."/>
        </authorList>
    </citation>
    <scope>NUCLEOTIDE SEQUENCE</scope>
</reference>
<evidence type="ECO:0000313" key="7">
    <source>
        <dbReference type="EMBL" id="CAF3752241.1"/>
    </source>
</evidence>
<dbReference type="EMBL" id="CAJOAY010000877">
    <property type="protein sequence ID" value="CAF3752241.1"/>
    <property type="molecule type" value="Genomic_DNA"/>
</dbReference>
<accession>A0A814XDU4</accession>
<name>A0A814XDU4_9BILA</name>
<evidence type="ECO:0000313" key="5">
    <source>
        <dbReference type="EMBL" id="CAF1215006.1"/>
    </source>
</evidence>
<dbReference type="AlphaFoldDB" id="A0A814XDU4"/>
<dbReference type="Proteomes" id="UP000663877">
    <property type="component" value="Unassembled WGS sequence"/>
</dbReference>
<protein>
    <submittedName>
        <fullName evidence="5">Uncharacterized protein</fullName>
    </submittedName>
</protein>
<proteinExistence type="predicted"/>
<dbReference type="EMBL" id="CAJNOM010000136">
    <property type="protein sequence ID" value="CAF1117850.1"/>
    <property type="molecule type" value="Genomic_DNA"/>
</dbReference>
<dbReference type="Proteomes" id="UP000663832">
    <property type="component" value="Unassembled WGS sequence"/>
</dbReference>
<organism evidence="5 8">
    <name type="scientific">Adineta steineri</name>
    <dbReference type="NCBI Taxonomy" id="433720"/>
    <lineage>
        <taxon>Eukaryota</taxon>
        <taxon>Metazoa</taxon>
        <taxon>Spiralia</taxon>
        <taxon>Gnathifera</taxon>
        <taxon>Rotifera</taxon>
        <taxon>Eurotatoria</taxon>
        <taxon>Bdelloidea</taxon>
        <taxon>Adinetida</taxon>
        <taxon>Adinetidae</taxon>
        <taxon>Adineta</taxon>
    </lineage>
</organism>
<dbReference type="OrthoDB" id="9994026at2759"/>
<gene>
    <name evidence="2" type="ORF">BJG266_LOCUS16900</name>
    <name evidence="1" type="ORF">IZO911_LOCUS16400</name>
    <name evidence="6" type="ORF">KXQ929_LOCUS204</name>
    <name evidence="7" type="ORF">OKA104_LOCUS15753</name>
    <name evidence="4" type="ORF">QVE165_LOCUS21223</name>
    <name evidence="5" type="ORF">QVE165_LOCUS26577</name>
    <name evidence="3" type="ORF">VCS650_LOCUS16822</name>
</gene>
<dbReference type="Proteomes" id="UP000663881">
    <property type="component" value="Unassembled WGS sequence"/>
</dbReference>